<dbReference type="Pfam" id="PF05175">
    <property type="entry name" value="MTS"/>
    <property type="match status" value="1"/>
</dbReference>
<reference evidence="6 7" key="1">
    <citation type="submission" date="2020-08" db="EMBL/GenBank/DDBJ databases">
        <title>Winogradskyella ouciana sp. nov., isolated from the hadal seawater of the Mariana Trench.</title>
        <authorList>
            <person name="He X."/>
        </authorList>
    </citation>
    <scope>NUCLEOTIDE SEQUENCE [LARGE SCALE GENOMIC DNA]</scope>
    <source>
        <strain evidence="6 7">KCTC 22026</strain>
    </source>
</reference>
<accession>A0ABR6XYK9</accession>
<keyword evidence="4" id="KW-0949">S-adenosyl-L-methionine</keyword>
<comment type="similarity">
    <text evidence="1">Belongs to the eukaryotic/archaeal PrmC-related family.</text>
</comment>
<dbReference type="InterPro" id="IPR007848">
    <property type="entry name" value="Small_mtfrase_dom"/>
</dbReference>
<dbReference type="PROSITE" id="PS00092">
    <property type="entry name" value="N6_MTASE"/>
    <property type="match status" value="1"/>
</dbReference>
<gene>
    <name evidence="6" type="ORF">H6H04_04210</name>
</gene>
<evidence type="ECO:0000313" key="6">
    <source>
        <dbReference type="EMBL" id="MBC3845577.1"/>
    </source>
</evidence>
<dbReference type="InterPro" id="IPR002052">
    <property type="entry name" value="DNA_methylase_N6_adenine_CS"/>
</dbReference>
<evidence type="ECO:0000259" key="5">
    <source>
        <dbReference type="Pfam" id="PF05175"/>
    </source>
</evidence>
<dbReference type="SUPFAM" id="SSF53335">
    <property type="entry name" value="S-adenosyl-L-methionine-dependent methyltransferases"/>
    <property type="match status" value="1"/>
</dbReference>
<comment type="caution">
    <text evidence="6">The sequence shown here is derived from an EMBL/GenBank/DDBJ whole genome shotgun (WGS) entry which is preliminary data.</text>
</comment>
<evidence type="ECO:0000256" key="4">
    <source>
        <dbReference type="ARBA" id="ARBA00022691"/>
    </source>
</evidence>
<keyword evidence="7" id="KW-1185">Reference proteome</keyword>
<keyword evidence="3" id="KW-0808">Transferase</keyword>
<evidence type="ECO:0000256" key="2">
    <source>
        <dbReference type="ARBA" id="ARBA00022603"/>
    </source>
</evidence>
<protein>
    <submittedName>
        <fullName evidence="6">Methyltransferase</fullName>
    </submittedName>
</protein>
<dbReference type="CDD" id="cd02440">
    <property type="entry name" value="AdoMet_MTases"/>
    <property type="match status" value="1"/>
</dbReference>
<dbReference type="PANTHER" id="PTHR45875">
    <property type="entry name" value="METHYLTRANSFERASE N6AMT1"/>
    <property type="match status" value="1"/>
</dbReference>
<sequence>MIRKLLKKISHPLLKFGTEKYFSKPRPFSYEGVEVLVMPGVFPPHYTFSTKILLDYISQIELKGKTVLELGCGSGIISLYTSKKEAIVTASDINESALTALKEASIKNNLVIEIINSNLFKAITNSNFDYIFINPPYYPKSPQDVKEKAWFCGEYFEYFEDLFKQLSQRKDKNVIMILSQDCNIDKIKDIAFKNHLKLEIELERTTIAEKNFIYRIITI</sequence>
<proteinExistence type="inferred from homology"/>
<evidence type="ECO:0000256" key="1">
    <source>
        <dbReference type="ARBA" id="ARBA00006149"/>
    </source>
</evidence>
<dbReference type="PANTHER" id="PTHR45875:SF1">
    <property type="entry name" value="METHYLTRANSFERASE N6AMT1"/>
    <property type="match status" value="1"/>
</dbReference>
<name>A0ABR6XYK9_9FLAO</name>
<dbReference type="EMBL" id="JACOME010000001">
    <property type="protein sequence ID" value="MBC3845577.1"/>
    <property type="molecule type" value="Genomic_DNA"/>
</dbReference>
<dbReference type="GO" id="GO:0032259">
    <property type="term" value="P:methylation"/>
    <property type="evidence" value="ECO:0007669"/>
    <property type="project" value="UniProtKB-KW"/>
</dbReference>
<dbReference type="GO" id="GO:0008168">
    <property type="term" value="F:methyltransferase activity"/>
    <property type="evidence" value="ECO:0007669"/>
    <property type="project" value="UniProtKB-KW"/>
</dbReference>
<dbReference type="Proteomes" id="UP000607435">
    <property type="component" value="Unassembled WGS sequence"/>
</dbReference>
<dbReference type="InterPro" id="IPR052190">
    <property type="entry name" value="Euk-Arch_PrmC-MTase"/>
</dbReference>
<evidence type="ECO:0000256" key="3">
    <source>
        <dbReference type="ARBA" id="ARBA00022679"/>
    </source>
</evidence>
<organism evidence="6 7">
    <name type="scientific">Winogradskyella echinorum</name>
    <dbReference type="NCBI Taxonomy" id="538189"/>
    <lineage>
        <taxon>Bacteria</taxon>
        <taxon>Pseudomonadati</taxon>
        <taxon>Bacteroidota</taxon>
        <taxon>Flavobacteriia</taxon>
        <taxon>Flavobacteriales</taxon>
        <taxon>Flavobacteriaceae</taxon>
        <taxon>Winogradskyella</taxon>
    </lineage>
</organism>
<dbReference type="Gene3D" id="3.40.50.150">
    <property type="entry name" value="Vaccinia Virus protein VP39"/>
    <property type="match status" value="1"/>
</dbReference>
<evidence type="ECO:0000313" key="7">
    <source>
        <dbReference type="Proteomes" id="UP000607435"/>
    </source>
</evidence>
<feature type="domain" description="Methyltransferase small" evidence="5">
    <location>
        <begin position="34"/>
        <end position="139"/>
    </location>
</feature>
<keyword evidence="2 6" id="KW-0489">Methyltransferase</keyword>
<dbReference type="RefSeq" id="WP_186844685.1">
    <property type="nucleotide sequence ID" value="NZ_JACOME010000001.1"/>
</dbReference>
<dbReference type="InterPro" id="IPR029063">
    <property type="entry name" value="SAM-dependent_MTases_sf"/>
</dbReference>